<feature type="region of interest" description="Disordered" evidence="1">
    <location>
        <begin position="134"/>
        <end position="155"/>
    </location>
</feature>
<protein>
    <recommendedName>
        <fullName evidence="4">Retrotransposon gag domain-containing protein</fullName>
    </recommendedName>
</protein>
<gene>
    <name evidence="2" type="ORF">Fot_35342</name>
</gene>
<feature type="compositionally biased region" description="Polar residues" evidence="1">
    <location>
        <begin position="134"/>
        <end position="144"/>
    </location>
</feature>
<dbReference type="Proteomes" id="UP001604277">
    <property type="component" value="Unassembled WGS sequence"/>
</dbReference>
<dbReference type="PANTHER" id="PTHR47481:SF31">
    <property type="entry name" value="OS01G0873500 PROTEIN"/>
    <property type="match status" value="1"/>
</dbReference>
<organism evidence="2 3">
    <name type="scientific">Forsythia ovata</name>
    <dbReference type="NCBI Taxonomy" id="205694"/>
    <lineage>
        <taxon>Eukaryota</taxon>
        <taxon>Viridiplantae</taxon>
        <taxon>Streptophyta</taxon>
        <taxon>Embryophyta</taxon>
        <taxon>Tracheophyta</taxon>
        <taxon>Spermatophyta</taxon>
        <taxon>Magnoliopsida</taxon>
        <taxon>eudicotyledons</taxon>
        <taxon>Gunneridae</taxon>
        <taxon>Pentapetalae</taxon>
        <taxon>asterids</taxon>
        <taxon>lamiids</taxon>
        <taxon>Lamiales</taxon>
        <taxon>Oleaceae</taxon>
        <taxon>Forsythieae</taxon>
        <taxon>Forsythia</taxon>
    </lineage>
</organism>
<dbReference type="PANTHER" id="PTHR47481">
    <property type="match status" value="1"/>
</dbReference>
<proteinExistence type="predicted"/>
<comment type="caution">
    <text evidence="2">The sequence shown here is derived from an EMBL/GenBank/DDBJ whole genome shotgun (WGS) entry which is preliminary data.</text>
</comment>
<reference evidence="3" key="1">
    <citation type="submission" date="2024-07" db="EMBL/GenBank/DDBJ databases">
        <title>Two chromosome-level genome assemblies of Korean endemic species Abeliophyllum distichum and Forsythia ovata (Oleaceae).</title>
        <authorList>
            <person name="Jang H."/>
        </authorList>
    </citation>
    <scope>NUCLEOTIDE SEQUENCE [LARGE SCALE GENOMIC DNA]</scope>
</reference>
<evidence type="ECO:0000313" key="2">
    <source>
        <dbReference type="EMBL" id="KAL2501494.1"/>
    </source>
</evidence>
<evidence type="ECO:0000256" key="1">
    <source>
        <dbReference type="SAM" id="MobiDB-lite"/>
    </source>
</evidence>
<evidence type="ECO:0008006" key="4">
    <source>
        <dbReference type="Google" id="ProtNLM"/>
    </source>
</evidence>
<evidence type="ECO:0000313" key="3">
    <source>
        <dbReference type="Proteomes" id="UP001604277"/>
    </source>
</evidence>
<dbReference type="AlphaFoldDB" id="A0ABD1SMP8"/>
<accession>A0ABD1SMP8</accession>
<sequence>MSSTSTRRFELQFEIRNLKKDGKSIDEYFTALKMIVDKLAAIGEMSQIEIRFLIYCIDLVQNTMHLLSINNRPDDPSIEEVHSLLMSRELTLHRQNSIGQLNLPPAQQKNKGHYNQSLTKFFNARQNYKSENYKQRYQNSSQPSILGMPQDHLGT</sequence>
<dbReference type="EMBL" id="JBFOLJ010000010">
    <property type="protein sequence ID" value="KAL2501494.1"/>
    <property type="molecule type" value="Genomic_DNA"/>
</dbReference>
<keyword evidence="3" id="KW-1185">Reference proteome</keyword>
<name>A0ABD1SMP8_9LAMI</name>